<organism evidence="2 3">
    <name type="scientific">Methanogenium organophilum</name>
    <dbReference type="NCBI Taxonomy" id="2199"/>
    <lineage>
        <taxon>Archaea</taxon>
        <taxon>Methanobacteriati</taxon>
        <taxon>Methanobacteriota</taxon>
        <taxon>Stenosarchaea group</taxon>
        <taxon>Methanomicrobia</taxon>
        <taxon>Methanomicrobiales</taxon>
        <taxon>Methanomicrobiaceae</taxon>
        <taxon>Methanogenium</taxon>
    </lineage>
</organism>
<dbReference type="RefSeq" id="WP_268186683.1">
    <property type="nucleotide sequence ID" value="NZ_CP113361.1"/>
</dbReference>
<proteinExistence type="predicted"/>
<keyword evidence="1" id="KW-0812">Transmembrane</keyword>
<keyword evidence="1" id="KW-1133">Transmembrane helix</keyword>
<evidence type="ECO:0000256" key="1">
    <source>
        <dbReference type="SAM" id="Phobius"/>
    </source>
</evidence>
<name>A0A9X9T8H4_METOG</name>
<accession>A0A9X9T8H4</accession>
<dbReference type="KEGG" id="mou:OU421_00845"/>
<dbReference type="Proteomes" id="UP001163096">
    <property type="component" value="Chromosome"/>
</dbReference>
<dbReference type="GeneID" id="76833605"/>
<keyword evidence="3" id="KW-1185">Reference proteome</keyword>
<keyword evidence="1" id="KW-0472">Membrane</keyword>
<evidence type="ECO:0000313" key="2">
    <source>
        <dbReference type="EMBL" id="WAI01451.1"/>
    </source>
</evidence>
<sequence>MRSPKRIWILLIIIILSTATLLFFPMEKMKCTDDSDTIRELGMVDRLSATDKLTELIRKDGEVQNLTGNVFIFEGGIFNETGESTIFIKVPFPQTVSHFTPATGNNTAGWEAYRVIIDFPNETVMSIEKVEQFPDWVKYLNENITVTIT</sequence>
<dbReference type="EMBL" id="CP113361">
    <property type="protein sequence ID" value="WAI01451.1"/>
    <property type="molecule type" value="Genomic_DNA"/>
</dbReference>
<reference evidence="2" key="1">
    <citation type="submission" date="2022-11" db="EMBL/GenBank/DDBJ databases">
        <title>Complete genome sequence of Methanogenium organophilum DSM 3596.</title>
        <authorList>
            <person name="Chen S.-C."/>
            <person name="Lai S.-J."/>
            <person name="You Y.-T."/>
        </authorList>
    </citation>
    <scope>NUCLEOTIDE SEQUENCE</scope>
    <source>
        <strain evidence="2">DSM 3596</strain>
    </source>
</reference>
<dbReference type="AlphaFoldDB" id="A0A9X9T8H4"/>
<gene>
    <name evidence="2" type="ORF">OU421_00845</name>
</gene>
<protein>
    <submittedName>
        <fullName evidence="2">Uncharacterized protein</fullName>
    </submittedName>
</protein>
<evidence type="ECO:0000313" key="3">
    <source>
        <dbReference type="Proteomes" id="UP001163096"/>
    </source>
</evidence>
<feature type="transmembrane region" description="Helical" evidence="1">
    <location>
        <begin position="7"/>
        <end position="26"/>
    </location>
</feature>